<comment type="pathway">
    <text evidence="9">Amino-acid biosynthesis; L-histidine biosynthesis; L-histidine from 5-phospho-alpha-D-ribose 1-diphosphate: step 7/9.</text>
</comment>
<dbReference type="InterPro" id="IPR015422">
    <property type="entry name" value="PyrdxlP-dep_Trfase_small"/>
</dbReference>
<dbReference type="EC" id="2.6.1.9" evidence="9"/>
<dbReference type="Pfam" id="PF00155">
    <property type="entry name" value="Aminotran_1_2"/>
    <property type="match status" value="1"/>
</dbReference>
<comment type="subunit">
    <text evidence="3 9">Homodimer.</text>
</comment>
<dbReference type="RefSeq" id="WP_215616906.1">
    <property type="nucleotide sequence ID" value="NZ_JADOER010000003.1"/>
</dbReference>
<evidence type="ECO:0000256" key="7">
    <source>
        <dbReference type="ARBA" id="ARBA00022898"/>
    </source>
</evidence>
<proteinExistence type="inferred from homology"/>
<dbReference type="GO" id="GO:0004400">
    <property type="term" value="F:histidinol-phosphate transaminase activity"/>
    <property type="evidence" value="ECO:0007669"/>
    <property type="project" value="UniProtKB-EC"/>
</dbReference>
<evidence type="ECO:0000313" key="12">
    <source>
        <dbReference type="Proteomes" id="UP001196661"/>
    </source>
</evidence>
<evidence type="ECO:0000256" key="8">
    <source>
        <dbReference type="ARBA" id="ARBA00023102"/>
    </source>
</evidence>
<evidence type="ECO:0000256" key="6">
    <source>
        <dbReference type="ARBA" id="ARBA00022679"/>
    </source>
</evidence>
<evidence type="ECO:0000256" key="2">
    <source>
        <dbReference type="ARBA" id="ARBA00007970"/>
    </source>
</evidence>
<evidence type="ECO:0000313" key="11">
    <source>
        <dbReference type="EMBL" id="MBT9310996.1"/>
    </source>
</evidence>
<gene>
    <name evidence="9 11" type="primary">hisC</name>
    <name evidence="11" type="ORF">IXB28_02150</name>
</gene>
<sequence length="350" mass="38659">MQYFCPIVQTLEGHKPSPYLPPGTSILKLNSNENPYPPSPNVMAALRTLEGDWLRRYPDPYAHTFCDVAASVLGVPANWLMVGNGCDDLLGLLFRACVNQERPIVYPIPTYGLYRTLAEQCSAPVIEISYPADHALPLDQLQQAQGALTLIASPNSPSGHQVPLFELRHLAESVPGILAIDEAYVDFGEGSALGLVHDYENVIILRTLSKGYSLAGLRFGFAIAQPQLLKGLFKLKDSYGVDAIAIHLAAAAMADQTYKNTCISHIKAERTQLTMALRQLGFQVNPSHGNFVLAQHTHAKTIHDTLRHQDIWVRHYHQPKLHTKLRITVGTPEQNQQLLKAMAEAIPPKN</sequence>
<dbReference type="InterPro" id="IPR001917">
    <property type="entry name" value="Aminotrans_II_pyridoxalP_BS"/>
</dbReference>
<reference evidence="11 12" key="1">
    <citation type="journal article" date="2021" name="Mar. Drugs">
        <title>Genome Reduction and Secondary Metabolism of the Marine Sponge-Associated Cyanobacterium Leptothoe.</title>
        <authorList>
            <person name="Konstantinou D."/>
            <person name="Popin R.V."/>
            <person name="Fewer D.P."/>
            <person name="Sivonen K."/>
            <person name="Gkelis S."/>
        </authorList>
    </citation>
    <scope>NUCLEOTIDE SEQUENCE [LARGE SCALE GENOMIC DNA]</scope>
    <source>
        <strain evidence="11 12">TAU-MAC 1615</strain>
    </source>
</reference>
<dbReference type="PANTHER" id="PTHR42885">
    <property type="entry name" value="HISTIDINOL-PHOSPHATE AMINOTRANSFERASE-RELATED"/>
    <property type="match status" value="1"/>
</dbReference>
<organism evidence="11 12">
    <name type="scientific">Leptothoe kymatousa TAU-MAC 1615</name>
    <dbReference type="NCBI Taxonomy" id="2364775"/>
    <lineage>
        <taxon>Bacteria</taxon>
        <taxon>Bacillati</taxon>
        <taxon>Cyanobacteriota</taxon>
        <taxon>Cyanophyceae</taxon>
        <taxon>Nodosilineales</taxon>
        <taxon>Cymatolegaceae</taxon>
        <taxon>Leptothoe</taxon>
        <taxon>Leptothoe kymatousa</taxon>
    </lineage>
</organism>
<comment type="catalytic activity">
    <reaction evidence="9">
        <text>L-histidinol phosphate + 2-oxoglutarate = 3-(imidazol-4-yl)-2-oxopropyl phosphate + L-glutamate</text>
        <dbReference type="Rhea" id="RHEA:23744"/>
        <dbReference type="ChEBI" id="CHEBI:16810"/>
        <dbReference type="ChEBI" id="CHEBI:29985"/>
        <dbReference type="ChEBI" id="CHEBI:57766"/>
        <dbReference type="ChEBI" id="CHEBI:57980"/>
        <dbReference type="EC" id="2.6.1.9"/>
    </reaction>
</comment>
<dbReference type="InterPro" id="IPR004839">
    <property type="entry name" value="Aminotransferase_I/II_large"/>
</dbReference>
<feature type="domain" description="Aminotransferase class I/classII large" evidence="10">
    <location>
        <begin position="25"/>
        <end position="341"/>
    </location>
</feature>
<dbReference type="SUPFAM" id="SSF53383">
    <property type="entry name" value="PLP-dependent transferases"/>
    <property type="match status" value="1"/>
</dbReference>
<keyword evidence="6 9" id="KW-0808">Transferase</keyword>
<dbReference type="Proteomes" id="UP001196661">
    <property type="component" value="Unassembled WGS sequence"/>
</dbReference>
<dbReference type="InterPro" id="IPR015421">
    <property type="entry name" value="PyrdxlP-dep_Trfase_major"/>
</dbReference>
<keyword evidence="5 9" id="KW-0028">Amino-acid biosynthesis</keyword>
<evidence type="ECO:0000259" key="10">
    <source>
        <dbReference type="Pfam" id="PF00155"/>
    </source>
</evidence>
<dbReference type="PROSITE" id="PS00599">
    <property type="entry name" value="AA_TRANSFER_CLASS_2"/>
    <property type="match status" value="1"/>
</dbReference>
<keyword evidence="7 9" id="KW-0663">Pyridoxal phosphate</keyword>
<evidence type="ECO:0000256" key="4">
    <source>
        <dbReference type="ARBA" id="ARBA00022576"/>
    </source>
</evidence>
<dbReference type="Gene3D" id="3.40.640.10">
    <property type="entry name" value="Type I PLP-dependent aspartate aminotransferase-like (Major domain)"/>
    <property type="match status" value="1"/>
</dbReference>
<comment type="cofactor">
    <cofactor evidence="1 9">
        <name>pyridoxal 5'-phosphate</name>
        <dbReference type="ChEBI" id="CHEBI:597326"/>
    </cofactor>
</comment>
<keyword evidence="4 9" id="KW-0032">Aminotransferase</keyword>
<evidence type="ECO:0000256" key="3">
    <source>
        <dbReference type="ARBA" id="ARBA00011738"/>
    </source>
</evidence>
<dbReference type="InterPro" id="IPR005861">
    <property type="entry name" value="HisP_aminotrans"/>
</dbReference>
<evidence type="ECO:0000256" key="9">
    <source>
        <dbReference type="HAMAP-Rule" id="MF_01023"/>
    </source>
</evidence>
<comment type="similarity">
    <text evidence="2 9">Belongs to the class-II pyridoxal-phosphate-dependent aminotransferase family. Histidinol-phosphate aminotransferase subfamily.</text>
</comment>
<keyword evidence="8 9" id="KW-0368">Histidine biosynthesis</keyword>
<protein>
    <recommendedName>
        <fullName evidence="9">Histidinol-phosphate aminotransferase</fullName>
        <ecNumber evidence="9">2.6.1.9</ecNumber>
    </recommendedName>
    <alternativeName>
        <fullName evidence="9">Imidazole acetol-phosphate transaminase</fullName>
    </alternativeName>
</protein>
<comment type="caution">
    <text evidence="11">The sequence shown here is derived from an EMBL/GenBank/DDBJ whole genome shotgun (WGS) entry which is preliminary data.</text>
</comment>
<dbReference type="NCBIfam" id="TIGR01141">
    <property type="entry name" value="hisC"/>
    <property type="match status" value="1"/>
</dbReference>
<keyword evidence="12" id="KW-1185">Reference proteome</keyword>
<dbReference type="CDD" id="cd00609">
    <property type="entry name" value="AAT_like"/>
    <property type="match status" value="1"/>
</dbReference>
<evidence type="ECO:0000256" key="1">
    <source>
        <dbReference type="ARBA" id="ARBA00001933"/>
    </source>
</evidence>
<dbReference type="EMBL" id="JADOER010000003">
    <property type="protein sequence ID" value="MBT9310996.1"/>
    <property type="molecule type" value="Genomic_DNA"/>
</dbReference>
<dbReference type="InterPro" id="IPR015424">
    <property type="entry name" value="PyrdxlP-dep_Trfase"/>
</dbReference>
<accession>A0ABS5Y052</accession>
<name>A0ABS5Y052_9CYAN</name>
<evidence type="ECO:0000256" key="5">
    <source>
        <dbReference type="ARBA" id="ARBA00022605"/>
    </source>
</evidence>
<dbReference type="PANTHER" id="PTHR42885:SF2">
    <property type="entry name" value="HISTIDINOL-PHOSPHATE AMINOTRANSFERASE"/>
    <property type="match status" value="1"/>
</dbReference>
<dbReference type="HAMAP" id="MF_01023">
    <property type="entry name" value="HisC_aminotrans_2"/>
    <property type="match status" value="1"/>
</dbReference>
<dbReference type="Gene3D" id="3.90.1150.10">
    <property type="entry name" value="Aspartate Aminotransferase, domain 1"/>
    <property type="match status" value="1"/>
</dbReference>
<feature type="modified residue" description="N6-(pyridoxal phosphate)lysine" evidence="9">
    <location>
        <position position="210"/>
    </location>
</feature>